<evidence type="ECO:0000256" key="1">
    <source>
        <dbReference type="SAM" id="SignalP"/>
    </source>
</evidence>
<dbReference type="RefSeq" id="WP_044224841.1">
    <property type="nucleotide sequence ID" value="NZ_JRYR02000001.1"/>
</dbReference>
<organism evidence="2 3">
    <name type="scientific">Flammeovirga pacifica</name>
    <dbReference type="NCBI Taxonomy" id="915059"/>
    <lineage>
        <taxon>Bacteria</taxon>
        <taxon>Pseudomonadati</taxon>
        <taxon>Bacteroidota</taxon>
        <taxon>Cytophagia</taxon>
        <taxon>Cytophagales</taxon>
        <taxon>Flammeovirgaceae</taxon>
        <taxon>Flammeovirga</taxon>
    </lineage>
</organism>
<reference evidence="2 3" key="1">
    <citation type="journal article" date="2012" name="Int. J. Syst. Evol. Microbiol.">
        <title>Flammeovirga pacifica sp. nov., isolated from deep-sea sediment.</title>
        <authorList>
            <person name="Xu H."/>
            <person name="Fu Y."/>
            <person name="Yang N."/>
            <person name="Ding Z."/>
            <person name="Lai Q."/>
            <person name="Zeng R."/>
        </authorList>
    </citation>
    <scope>NUCLEOTIDE SEQUENCE [LARGE SCALE GENOMIC DNA]</scope>
    <source>
        <strain evidence="3">DSM 24597 / LMG 26175 / WPAGA1</strain>
    </source>
</reference>
<evidence type="ECO:0000313" key="3">
    <source>
        <dbReference type="Proteomes" id="UP000179797"/>
    </source>
</evidence>
<feature type="signal peptide" evidence="1">
    <location>
        <begin position="1"/>
        <end position="26"/>
    </location>
</feature>
<keyword evidence="1" id="KW-0732">Signal</keyword>
<protein>
    <submittedName>
        <fullName evidence="2">Uncharacterized protein</fullName>
    </submittedName>
</protein>
<name>A0A1S1YZC6_FLAPC</name>
<dbReference type="Proteomes" id="UP000179797">
    <property type="component" value="Unassembled WGS sequence"/>
</dbReference>
<sequence length="310" mass="34835">MFKQFFITSLLLVTSFTLLASGSENAVPNEETPYHLMGEYDGKGMSVVWTVNEWPAGLEKMVIKKKSASTGNQWVTLTKTPLLPGFKEDKALDNVTDNADFLEEMKQYQKNAFEKDPKGLSSLTNEELMKAVGENPKMIFWVNLSILAEYKFALMTGFGFKEIDPKKEVITYGLFPVINGKEATTPIFTKEFDLNAKLKDEPVIVSKKTEKGLGGEGVKIDVTYEASSLPEHFSLFNVYRTEEGSNEKVKANKNLMAISTKLAEGETNLKLTFKDKEIDNTKKYKYEFIITSLFGNDAKPFTVDYIPAAQ</sequence>
<dbReference type="EMBL" id="JRYR02000001">
    <property type="protein sequence ID" value="OHX66359.1"/>
    <property type="molecule type" value="Genomic_DNA"/>
</dbReference>
<gene>
    <name evidence="2" type="ORF">NH26_08340</name>
</gene>
<proteinExistence type="predicted"/>
<keyword evidence="3" id="KW-1185">Reference proteome</keyword>
<dbReference type="AlphaFoldDB" id="A0A1S1YZC6"/>
<dbReference type="OrthoDB" id="975136at2"/>
<evidence type="ECO:0000313" key="2">
    <source>
        <dbReference type="EMBL" id="OHX66359.1"/>
    </source>
</evidence>
<accession>A0A1S1YZC6</accession>
<comment type="caution">
    <text evidence="2">The sequence shown here is derived from an EMBL/GenBank/DDBJ whole genome shotgun (WGS) entry which is preliminary data.</text>
</comment>
<feature type="chain" id="PRO_5010207725" evidence="1">
    <location>
        <begin position="27"/>
        <end position="310"/>
    </location>
</feature>